<dbReference type="Pfam" id="PF00005">
    <property type="entry name" value="ABC_tran"/>
    <property type="match status" value="1"/>
</dbReference>
<dbReference type="GO" id="GO:0016020">
    <property type="term" value="C:membrane"/>
    <property type="evidence" value="ECO:0007669"/>
    <property type="project" value="UniProtKB-SubCell"/>
</dbReference>
<dbReference type="InterPro" id="IPR003439">
    <property type="entry name" value="ABC_transporter-like_ATP-bd"/>
</dbReference>
<dbReference type="CDD" id="cd03263">
    <property type="entry name" value="ABC_subfamily_A"/>
    <property type="match status" value="1"/>
</dbReference>
<dbReference type="InterPro" id="IPR017871">
    <property type="entry name" value="ABC_transporter-like_CS"/>
</dbReference>
<evidence type="ECO:0000256" key="3">
    <source>
        <dbReference type="SAM" id="Phobius"/>
    </source>
</evidence>
<sequence>MSMSGRLCGTEKAIIVLDLIKLTFQEFPYYRRMENKVIALICMLLIVLCYISPLLVFVFLVCRLLEERASGIQELTKMVGVPSHLLGISHFLNVLPAGLLFAIFGTIVLKVTANPFIPNTNGIYIFILLILHYVALVSMAFACSYLAKGTQYSITIALFAYAALGMPALLVSKYSLPRALVYLAGLLPHKPMVWFWNDVRASEEFDSGVTTGTLLKSYITDSAPVLISYVMLILQTAIFFSLTWYLNLVRPGKYGQALPWLFMFKRSYWSKNEVIPDDSSESSDTELMDRSPKTSYGEYQYFEKPEQDLDRHCEQSGQFQKTTAKAGMIGATRGSVYVNGLSTTSQLDMVRRHLGLCPQHNLFFSDLTVLEHVMFFTLLKGTTYKKALMSSKELLNDLGLRDKERNKSSELSGGMKRRLQLACALAGDADVLVLDEPTSGLDVETRRSLWDLLLGLRGSRTVLVSTHFMEEAEALGDRVAALHRGRLACHATPMHLKRAVGTGYRLSVTTEGTPMESKVTALVQKHIPSATIKDQAMNSLTYSLPANESSKFEQLFSDLEDKRYELKINSMGVGISTLEEVFLKLCSDVDTSWKNLEQNGNGTLNETPQYVKHTGFALYKRQLWALLKRQARYIISKKHSFFILQVVMPIFFLCGFTYLFNNDVLETEPVNPSRTLDLDLYNYRDDRRVLYNADDVTALAQTYPKVQFERSSDIYEGILNYAKKDVWDYNKYLFGLEYNDTDAKVPIS</sequence>
<dbReference type="AlphaFoldDB" id="A0A921ZRI4"/>
<evidence type="ECO:0000256" key="1">
    <source>
        <dbReference type="ARBA" id="ARBA00022448"/>
    </source>
</evidence>
<feature type="transmembrane region" description="Helical" evidence="3">
    <location>
        <begin position="153"/>
        <end position="172"/>
    </location>
</feature>
<organism evidence="5 6">
    <name type="scientific">Manduca sexta</name>
    <name type="common">Tobacco hawkmoth</name>
    <name type="synonym">Tobacco hornworm</name>
    <dbReference type="NCBI Taxonomy" id="7130"/>
    <lineage>
        <taxon>Eukaryota</taxon>
        <taxon>Metazoa</taxon>
        <taxon>Ecdysozoa</taxon>
        <taxon>Arthropoda</taxon>
        <taxon>Hexapoda</taxon>
        <taxon>Insecta</taxon>
        <taxon>Pterygota</taxon>
        <taxon>Neoptera</taxon>
        <taxon>Endopterygota</taxon>
        <taxon>Lepidoptera</taxon>
        <taxon>Glossata</taxon>
        <taxon>Ditrysia</taxon>
        <taxon>Bombycoidea</taxon>
        <taxon>Sphingidae</taxon>
        <taxon>Sphinginae</taxon>
        <taxon>Sphingini</taxon>
        <taxon>Manduca</taxon>
    </lineage>
</organism>
<dbReference type="GO" id="GO:0016887">
    <property type="term" value="F:ATP hydrolysis activity"/>
    <property type="evidence" value="ECO:0007669"/>
    <property type="project" value="InterPro"/>
</dbReference>
<dbReference type="InterPro" id="IPR056264">
    <property type="entry name" value="R2_ABCA1-4-like"/>
</dbReference>
<feature type="transmembrane region" description="Helical" evidence="3">
    <location>
        <begin position="641"/>
        <end position="660"/>
    </location>
</feature>
<keyword evidence="3" id="KW-1133">Transmembrane helix</keyword>
<evidence type="ECO:0000256" key="2">
    <source>
        <dbReference type="ARBA" id="ARBA00022737"/>
    </source>
</evidence>
<protein>
    <recommendedName>
        <fullName evidence="4">ABC transporter domain-containing protein</fullName>
    </recommendedName>
</protein>
<keyword evidence="3" id="KW-0812">Transmembrane</keyword>
<feature type="transmembrane region" description="Helical" evidence="3">
    <location>
        <begin position="37"/>
        <end position="61"/>
    </location>
</feature>
<evidence type="ECO:0000313" key="6">
    <source>
        <dbReference type="Proteomes" id="UP000791440"/>
    </source>
</evidence>
<dbReference type="Proteomes" id="UP000791440">
    <property type="component" value="Unassembled WGS sequence"/>
</dbReference>
<reference evidence="5" key="1">
    <citation type="journal article" date="2016" name="Insect Biochem. Mol. Biol.">
        <title>Multifaceted biological insights from a draft genome sequence of the tobacco hornworm moth, Manduca sexta.</title>
        <authorList>
            <person name="Kanost M.R."/>
            <person name="Arrese E.L."/>
            <person name="Cao X."/>
            <person name="Chen Y.R."/>
            <person name="Chellapilla S."/>
            <person name="Goldsmith M.R."/>
            <person name="Grosse-Wilde E."/>
            <person name="Heckel D.G."/>
            <person name="Herndon N."/>
            <person name="Jiang H."/>
            <person name="Papanicolaou A."/>
            <person name="Qu J."/>
            <person name="Soulages J.L."/>
            <person name="Vogel H."/>
            <person name="Walters J."/>
            <person name="Waterhouse R.M."/>
            <person name="Ahn S.J."/>
            <person name="Almeida F.C."/>
            <person name="An C."/>
            <person name="Aqrawi P."/>
            <person name="Bretschneider A."/>
            <person name="Bryant W.B."/>
            <person name="Bucks S."/>
            <person name="Chao H."/>
            <person name="Chevignon G."/>
            <person name="Christen J.M."/>
            <person name="Clarke D.F."/>
            <person name="Dittmer N.T."/>
            <person name="Ferguson L.C.F."/>
            <person name="Garavelou S."/>
            <person name="Gordon K.H.J."/>
            <person name="Gunaratna R.T."/>
            <person name="Han Y."/>
            <person name="Hauser F."/>
            <person name="He Y."/>
            <person name="Heidel-Fischer H."/>
            <person name="Hirsh A."/>
            <person name="Hu Y."/>
            <person name="Jiang H."/>
            <person name="Kalra D."/>
            <person name="Klinner C."/>
            <person name="Konig C."/>
            <person name="Kovar C."/>
            <person name="Kroll A.R."/>
            <person name="Kuwar S.S."/>
            <person name="Lee S.L."/>
            <person name="Lehman R."/>
            <person name="Li K."/>
            <person name="Li Z."/>
            <person name="Liang H."/>
            <person name="Lovelace S."/>
            <person name="Lu Z."/>
            <person name="Mansfield J.H."/>
            <person name="McCulloch K.J."/>
            <person name="Mathew T."/>
            <person name="Morton B."/>
            <person name="Muzny D.M."/>
            <person name="Neunemann D."/>
            <person name="Ongeri F."/>
            <person name="Pauchet Y."/>
            <person name="Pu L.L."/>
            <person name="Pyrousis I."/>
            <person name="Rao X.J."/>
            <person name="Redding A."/>
            <person name="Roesel C."/>
            <person name="Sanchez-Gracia A."/>
            <person name="Schaack S."/>
            <person name="Shukla A."/>
            <person name="Tetreau G."/>
            <person name="Wang Y."/>
            <person name="Xiong G.H."/>
            <person name="Traut W."/>
            <person name="Walsh T.K."/>
            <person name="Worley K.C."/>
            <person name="Wu D."/>
            <person name="Wu W."/>
            <person name="Wu Y.Q."/>
            <person name="Zhang X."/>
            <person name="Zou Z."/>
            <person name="Zucker H."/>
            <person name="Briscoe A.D."/>
            <person name="Burmester T."/>
            <person name="Clem R.J."/>
            <person name="Feyereisen R."/>
            <person name="Grimmelikhuijzen C.J.P."/>
            <person name="Hamodrakas S.J."/>
            <person name="Hansson B.S."/>
            <person name="Huguet E."/>
            <person name="Jermiin L.S."/>
            <person name="Lan Q."/>
            <person name="Lehman H.K."/>
            <person name="Lorenzen M."/>
            <person name="Merzendorfer H."/>
            <person name="Michalopoulos I."/>
            <person name="Morton D.B."/>
            <person name="Muthukrishnan S."/>
            <person name="Oakeshott J.G."/>
            <person name="Palmer W."/>
            <person name="Park Y."/>
            <person name="Passarelli A.L."/>
            <person name="Rozas J."/>
            <person name="Schwartz L.M."/>
            <person name="Smith W."/>
            <person name="Southgate A."/>
            <person name="Vilcinskas A."/>
            <person name="Vogt R."/>
            <person name="Wang P."/>
            <person name="Werren J."/>
            <person name="Yu X.Q."/>
            <person name="Zhou J.J."/>
            <person name="Brown S.J."/>
            <person name="Scherer S.E."/>
            <person name="Richards S."/>
            <person name="Blissard G.W."/>
        </authorList>
    </citation>
    <scope>NUCLEOTIDE SEQUENCE</scope>
</reference>
<proteinExistence type="predicted"/>
<accession>A0A921ZRI4</accession>
<dbReference type="Pfam" id="PF23321">
    <property type="entry name" value="R1_ABCA1"/>
    <property type="match status" value="1"/>
</dbReference>
<dbReference type="PROSITE" id="PS00211">
    <property type="entry name" value="ABC_TRANSPORTER_1"/>
    <property type="match status" value="1"/>
</dbReference>
<dbReference type="InterPro" id="IPR026082">
    <property type="entry name" value="ABCA"/>
</dbReference>
<keyword evidence="1" id="KW-0813">Transport</keyword>
<feature type="domain" description="ABC transporter" evidence="4">
    <location>
        <begin position="270"/>
        <end position="509"/>
    </location>
</feature>
<reference evidence="5" key="2">
    <citation type="submission" date="2020-12" db="EMBL/GenBank/DDBJ databases">
        <authorList>
            <person name="Kanost M."/>
        </authorList>
    </citation>
    <scope>NUCLEOTIDE SEQUENCE</scope>
</reference>
<keyword evidence="3" id="KW-0472">Membrane</keyword>
<dbReference type="GO" id="GO:0140359">
    <property type="term" value="F:ABC-type transporter activity"/>
    <property type="evidence" value="ECO:0007669"/>
    <property type="project" value="InterPro"/>
</dbReference>
<keyword evidence="2" id="KW-0677">Repeat</keyword>
<feature type="transmembrane region" description="Helical" evidence="3">
    <location>
        <begin position="91"/>
        <end position="111"/>
    </location>
</feature>
<feature type="transmembrane region" description="Helical" evidence="3">
    <location>
        <begin position="226"/>
        <end position="246"/>
    </location>
</feature>
<evidence type="ECO:0000259" key="4">
    <source>
        <dbReference type="PROSITE" id="PS50893"/>
    </source>
</evidence>
<comment type="caution">
    <text evidence="5">The sequence shown here is derived from an EMBL/GenBank/DDBJ whole genome shotgun (WGS) entry which is preliminary data.</text>
</comment>
<gene>
    <name evidence="5" type="ORF">O3G_MSEX013540</name>
</gene>
<evidence type="ECO:0000313" key="5">
    <source>
        <dbReference type="EMBL" id="KAG6462927.1"/>
    </source>
</evidence>
<dbReference type="GO" id="GO:0005524">
    <property type="term" value="F:ATP binding"/>
    <property type="evidence" value="ECO:0007669"/>
    <property type="project" value="InterPro"/>
</dbReference>
<dbReference type="EMBL" id="JH668905">
    <property type="protein sequence ID" value="KAG6462927.1"/>
    <property type="molecule type" value="Genomic_DNA"/>
</dbReference>
<dbReference type="PANTHER" id="PTHR19229">
    <property type="entry name" value="ATP-BINDING CASSETTE TRANSPORTER SUBFAMILY A ABCA"/>
    <property type="match status" value="1"/>
</dbReference>
<keyword evidence="6" id="KW-1185">Reference proteome</keyword>
<dbReference type="PROSITE" id="PS50893">
    <property type="entry name" value="ABC_TRANSPORTER_2"/>
    <property type="match status" value="1"/>
</dbReference>
<dbReference type="PANTHER" id="PTHR19229:SF36">
    <property type="entry name" value="ATP-BINDING CASSETTE SUB-FAMILY A MEMBER 2"/>
    <property type="match status" value="1"/>
</dbReference>
<feature type="transmembrane region" description="Helical" evidence="3">
    <location>
        <begin position="123"/>
        <end position="147"/>
    </location>
</feature>
<name>A0A921ZRI4_MANSE</name>